<protein>
    <recommendedName>
        <fullName evidence="2">Protein kinase domain-containing protein</fullName>
    </recommendedName>
</protein>
<evidence type="ECO:0008006" key="2">
    <source>
        <dbReference type="Google" id="ProtNLM"/>
    </source>
</evidence>
<dbReference type="KEGG" id="fph:Fphi_0001"/>
<reference evidence="1" key="1">
    <citation type="submission" date="2007-12" db="EMBL/GenBank/DDBJ databases">
        <title>Complete sequence of plasmid of Francisella philomiragia subsp. philomiragia ATCC 25017.</title>
        <authorList>
            <consortium name="US DOE Joint Genome Institute"/>
            <person name="Copeland A."/>
            <person name="Lucas S."/>
            <person name="Lapidus A."/>
            <person name="Barry K."/>
            <person name="Detter J.C."/>
            <person name="Glavina del Rio T."/>
            <person name="Hammon N."/>
            <person name="Israni S."/>
            <person name="Dalin E."/>
            <person name="Tice H."/>
            <person name="Pitluck S."/>
            <person name="Chain P."/>
            <person name="Malfatti S."/>
            <person name="Shin M."/>
            <person name="Vergez L."/>
            <person name="Schmutz J."/>
            <person name="Larimer F."/>
            <person name="Land M."/>
            <person name="Hauser L."/>
            <person name="Richardson P."/>
        </authorList>
    </citation>
    <scope>NUCLEOTIDE SEQUENCE [LARGE SCALE GENOMIC DNA]</scope>
    <source>
        <plasmid evidence="1">ATCC 25017</plasmid>
        <plasmid evidence="1">pFPHI01</plasmid>
    </source>
</reference>
<proteinExistence type="predicted"/>
<evidence type="ECO:0000313" key="1">
    <source>
        <dbReference type="EMBL" id="ABZ88136.1"/>
    </source>
</evidence>
<dbReference type="AlphaFoldDB" id="B0U1B7"/>
<keyword evidence="1" id="KW-0614">Plasmid</keyword>
<name>B0U1B7_FRAP2</name>
<organism evidence="1">
    <name type="scientific">Francisella philomiragia subsp. philomiragia (strain ATCC 25017 / CCUG 19701 / FSC 153 / O#319-036)</name>
    <dbReference type="NCBI Taxonomy" id="484022"/>
    <lineage>
        <taxon>Bacteria</taxon>
        <taxon>Pseudomonadati</taxon>
        <taxon>Pseudomonadota</taxon>
        <taxon>Gammaproteobacteria</taxon>
        <taxon>Thiotrichales</taxon>
        <taxon>Francisellaceae</taxon>
        <taxon>Francisella</taxon>
    </lineage>
</organism>
<geneLocation type="plasmid" evidence="1">
    <name>pFPHI01</name>
</geneLocation>
<accession>B0U1B7</accession>
<dbReference type="EMBL" id="CP000938">
    <property type="protein sequence ID" value="ABZ88136.1"/>
    <property type="molecule type" value="Genomic_DNA"/>
</dbReference>
<dbReference type="eggNOG" id="COG0515">
    <property type="taxonomic scope" value="Bacteria"/>
</dbReference>
<sequence length="313" mass="37283">MASFYEYIQHVIDSNKFLEEKNLDKKKLNLKDLSGGVNKKFDPSMGRVITMKNNARSDYEKEDRVKKVLEENDYTPSFLKSLDKPYYYYFISFQNSLDDSDDVEELYGRERVDFRRVSIYENMNPSGYLYIDQRQQLFSCIHQLMFIHFILFVNRIKHGDMHMKNIKWIKFHKNNKDFYSVKAFDFGHAEVNCGGIIGSRYTDINYLFKLKSQKKSLVGFFEGRSRFNDYISGENQNRMEKHFPLHHLLTNHQVPNLRKIHKNIAIDFLNREGDRLERNLREIKDKNITNEYSCNLVLKEFAASSERVVGILR</sequence>
<gene>
    <name evidence="1" type="ordered locus">Fphi_0001</name>
</gene>